<accession>A0A803RAS3</accession>
<organism evidence="2 3">
    <name type="scientific">Cannabis sativa</name>
    <name type="common">Hemp</name>
    <name type="synonym">Marijuana</name>
    <dbReference type="NCBI Taxonomy" id="3483"/>
    <lineage>
        <taxon>Eukaryota</taxon>
        <taxon>Viridiplantae</taxon>
        <taxon>Streptophyta</taxon>
        <taxon>Embryophyta</taxon>
        <taxon>Tracheophyta</taxon>
        <taxon>Spermatophyta</taxon>
        <taxon>Magnoliopsida</taxon>
        <taxon>eudicotyledons</taxon>
        <taxon>Gunneridae</taxon>
        <taxon>Pentapetalae</taxon>
        <taxon>rosids</taxon>
        <taxon>fabids</taxon>
        <taxon>Rosales</taxon>
        <taxon>Cannabaceae</taxon>
        <taxon>Cannabis</taxon>
    </lineage>
</organism>
<keyword evidence="1" id="KW-1133">Transmembrane helix</keyword>
<protein>
    <submittedName>
        <fullName evidence="2">Uncharacterized protein</fullName>
    </submittedName>
</protein>
<dbReference type="Proteomes" id="UP000596661">
    <property type="component" value="Chromosome 1"/>
</dbReference>
<reference evidence="2" key="2">
    <citation type="submission" date="2021-03" db="UniProtKB">
        <authorList>
            <consortium name="EnsemblPlants"/>
        </authorList>
    </citation>
    <scope>IDENTIFICATION</scope>
</reference>
<feature type="transmembrane region" description="Helical" evidence="1">
    <location>
        <begin position="80"/>
        <end position="100"/>
    </location>
</feature>
<name>A0A803RAS3_CANSA</name>
<keyword evidence="1" id="KW-0472">Membrane</keyword>
<evidence type="ECO:0000313" key="3">
    <source>
        <dbReference type="Proteomes" id="UP000596661"/>
    </source>
</evidence>
<dbReference type="Gramene" id="novel_model_715_5bd9a17a">
    <property type="protein sequence ID" value="cds.novel_model_715_5bd9a17a"/>
    <property type="gene ID" value="novel_gene_393_5bd9a17a"/>
</dbReference>
<dbReference type="EnsemblPlants" id="novel_model_715_5bd9a17a">
    <property type="protein sequence ID" value="cds.novel_model_715_5bd9a17a"/>
    <property type="gene ID" value="novel_gene_393_5bd9a17a"/>
</dbReference>
<dbReference type="AlphaFoldDB" id="A0A803RAS3"/>
<proteinExistence type="predicted"/>
<evidence type="ECO:0000313" key="2">
    <source>
        <dbReference type="EnsemblPlants" id="cds.novel_model_715_5bd9a17a"/>
    </source>
</evidence>
<reference evidence="2" key="1">
    <citation type="submission" date="2018-11" db="EMBL/GenBank/DDBJ databases">
        <authorList>
            <person name="Grassa J C."/>
        </authorList>
    </citation>
    <scope>NUCLEOTIDE SEQUENCE [LARGE SCALE GENOMIC DNA]</scope>
</reference>
<sequence length="101" mass="11092">MKNKLTESLVAEKAIPTIIDNFMCTCFVSLNALGALHSIDLTQFVLHSSIEKEAGDGVNQSGNLFDFMQELINNLSRNILFIYEANINVSVLVAALLFGLD</sequence>
<keyword evidence="3" id="KW-1185">Reference proteome</keyword>
<keyword evidence="1" id="KW-0812">Transmembrane</keyword>
<evidence type="ECO:0000256" key="1">
    <source>
        <dbReference type="SAM" id="Phobius"/>
    </source>
</evidence>
<dbReference type="EMBL" id="UZAU01000018">
    <property type="status" value="NOT_ANNOTATED_CDS"/>
    <property type="molecule type" value="Genomic_DNA"/>
</dbReference>